<dbReference type="RefSeq" id="WP_006461381.1">
    <property type="nucleotide sequence ID" value="NZ_AEEC02000001.1"/>
</dbReference>
<comment type="function">
    <text evidence="6">May be involved in recombination.</text>
</comment>
<dbReference type="HAMAP" id="MF_00194">
    <property type="entry name" value="RdgC"/>
    <property type="match status" value="1"/>
</dbReference>
<dbReference type="GO" id="GO:0043590">
    <property type="term" value="C:bacterial nucleoid"/>
    <property type="evidence" value="ECO:0007669"/>
    <property type="project" value="TreeGrafter"/>
</dbReference>
<dbReference type="GO" id="GO:0006310">
    <property type="term" value="P:DNA recombination"/>
    <property type="evidence" value="ECO:0007669"/>
    <property type="project" value="UniProtKB-UniRule"/>
</dbReference>
<protein>
    <recommendedName>
        <fullName evidence="3 6">Recombination-associated protein RdgC</fullName>
    </recommendedName>
</protein>
<keyword evidence="5 6" id="KW-0233">DNA recombination</keyword>
<proteinExistence type="inferred from homology"/>
<name>A0AAI9IIV0_9BURK</name>
<reference evidence="7 8" key="1">
    <citation type="journal article" date="2013" name="Front. Microbiol.">
        <title>The genome of the endophytic bacterium H. frisingense GSF30(T) identifies diverse strategies in the Herbaspirillum genus to interact with plants.</title>
        <authorList>
            <person name="Straub D."/>
            <person name="Rothballer M."/>
            <person name="Hartmann A."/>
            <person name="Ludewig U."/>
        </authorList>
    </citation>
    <scope>NUCLEOTIDE SEQUENCE [LARGE SCALE GENOMIC DNA]</scope>
    <source>
        <strain evidence="7 8">GSF30</strain>
    </source>
</reference>
<dbReference type="AlphaFoldDB" id="A0AAI9IIV0"/>
<keyword evidence="4 6" id="KW-0963">Cytoplasm</keyword>
<accession>A0AAI9IIV0</accession>
<organism evidence="7 8">
    <name type="scientific">Herbaspirillum frisingense GSF30</name>
    <dbReference type="NCBI Taxonomy" id="864073"/>
    <lineage>
        <taxon>Bacteria</taxon>
        <taxon>Pseudomonadati</taxon>
        <taxon>Pseudomonadota</taxon>
        <taxon>Betaproteobacteria</taxon>
        <taxon>Burkholderiales</taxon>
        <taxon>Oxalobacteraceae</taxon>
        <taxon>Herbaspirillum</taxon>
    </lineage>
</organism>
<dbReference type="NCBIfam" id="NF001464">
    <property type="entry name" value="PRK00321.1-5"/>
    <property type="match status" value="1"/>
</dbReference>
<evidence type="ECO:0000256" key="2">
    <source>
        <dbReference type="ARBA" id="ARBA00008657"/>
    </source>
</evidence>
<comment type="subcellular location">
    <subcellularLocation>
        <location evidence="1 6">Cytoplasm</location>
        <location evidence="1 6">Nucleoid</location>
    </subcellularLocation>
</comment>
<evidence type="ECO:0000313" key="7">
    <source>
        <dbReference type="EMBL" id="EOA06897.1"/>
    </source>
</evidence>
<comment type="caution">
    <text evidence="7">The sequence shown here is derived from an EMBL/GenBank/DDBJ whole genome shotgun (WGS) entry which is preliminary data.</text>
</comment>
<dbReference type="GO" id="GO:0000018">
    <property type="term" value="P:regulation of DNA recombination"/>
    <property type="evidence" value="ECO:0007669"/>
    <property type="project" value="TreeGrafter"/>
</dbReference>
<dbReference type="Proteomes" id="UP000006772">
    <property type="component" value="Unassembled WGS sequence"/>
</dbReference>
<evidence type="ECO:0000256" key="6">
    <source>
        <dbReference type="HAMAP-Rule" id="MF_00194"/>
    </source>
</evidence>
<dbReference type="PANTHER" id="PTHR38103:SF1">
    <property type="entry name" value="RECOMBINATION-ASSOCIATED PROTEIN RDGC"/>
    <property type="match status" value="1"/>
</dbReference>
<dbReference type="InterPro" id="IPR007476">
    <property type="entry name" value="RdgC"/>
</dbReference>
<evidence type="ECO:0000256" key="5">
    <source>
        <dbReference type="ARBA" id="ARBA00023172"/>
    </source>
</evidence>
<evidence type="ECO:0000256" key="4">
    <source>
        <dbReference type="ARBA" id="ARBA00022490"/>
    </source>
</evidence>
<dbReference type="EMBL" id="AEEC02000001">
    <property type="protein sequence ID" value="EOA06897.1"/>
    <property type="molecule type" value="Genomic_DNA"/>
</dbReference>
<sequence length="308" mass="34411">MWFKNLQIYRLPAPWAINADELESHLAPQAFTACSSLDMQSQGWVPPRNNEKLVHVVNRQLLLKLDTEKKLLPSTVINQVTKARAAELEEQQGFPPGRKQTKELKEQVTDELLPRAFSIVRSTWVWIDPVNGWLLVDAGSPSKAEEVLKLLFKAIPKFPLETLRTVMSPGAAMTDWLVSDEAPNGFTVDQDTELRSTAESKATVRYVRHALEAEDIRRHIEAGKQCTRLALTWADKVSFVLTENLSVKRIAPLDVLKEDSEIAGKNDDERFDGDFMLMSGELAKLLAALVDALGGQLKENDGTLARAA</sequence>
<dbReference type="Pfam" id="PF04381">
    <property type="entry name" value="RdgC"/>
    <property type="match status" value="1"/>
</dbReference>
<gene>
    <name evidence="6 7" type="primary">rdgC</name>
    <name evidence="7" type="ORF">HFRIS_001255</name>
</gene>
<dbReference type="NCBIfam" id="NF001463">
    <property type="entry name" value="PRK00321.1-4"/>
    <property type="match status" value="1"/>
</dbReference>
<dbReference type="PANTHER" id="PTHR38103">
    <property type="entry name" value="RECOMBINATION-ASSOCIATED PROTEIN RDGC"/>
    <property type="match status" value="1"/>
</dbReference>
<dbReference type="GO" id="GO:0005737">
    <property type="term" value="C:cytoplasm"/>
    <property type="evidence" value="ECO:0007669"/>
    <property type="project" value="UniProtKB-UniRule"/>
</dbReference>
<evidence type="ECO:0000256" key="1">
    <source>
        <dbReference type="ARBA" id="ARBA00004453"/>
    </source>
</evidence>
<evidence type="ECO:0000313" key="8">
    <source>
        <dbReference type="Proteomes" id="UP000006772"/>
    </source>
</evidence>
<evidence type="ECO:0000256" key="3">
    <source>
        <dbReference type="ARBA" id="ARBA00022296"/>
    </source>
</evidence>
<comment type="similarity">
    <text evidence="2 6">Belongs to the RdgC family.</text>
</comment>
<dbReference type="GO" id="GO:0003690">
    <property type="term" value="F:double-stranded DNA binding"/>
    <property type="evidence" value="ECO:0007669"/>
    <property type="project" value="TreeGrafter"/>
</dbReference>
<dbReference type="PROSITE" id="PS51257">
    <property type="entry name" value="PROKAR_LIPOPROTEIN"/>
    <property type="match status" value="1"/>
</dbReference>